<name>A0A8H5X9W3_FUSCI</name>
<reference evidence="2" key="1">
    <citation type="journal article" date="2020" name="BMC Genomics">
        <title>Correction to: Identification and distribution of gene clusters required for synthesis of sphingolipid metabolism inhibitors in diverse species of the filamentous fungus Fusarium.</title>
        <authorList>
            <person name="Kim H.S."/>
            <person name="Lohmar J.M."/>
            <person name="Busman M."/>
            <person name="Brown D.W."/>
            <person name="Naumann T.A."/>
            <person name="Divon H.H."/>
            <person name="Lysoe E."/>
            <person name="Uhlig S."/>
            <person name="Proctor R.H."/>
        </authorList>
    </citation>
    <scope>NUCLEOTIDE SEQUENCE [LARGE SCALE GENOMIC DNA]</scope>
    <source>
        <strain evidence="2">NRRL 25331</strain>
    </source>
</reference>
<protein>
    <submittedName>
        <fullName evidence="1">Zinc finger domain-containing protein</fullName>
    </submittedName>
</protein>
<keyword evidence="2" id="KW-1185">Reference proteome</keyword>
<sequence>MERPQVSPIERLPVEITQKILSTVTDLLSLRCAALSCPALFYAFIDAENAITTRVLSTQVGFDVLPEAIAASESSQLPSHTEDEIQEFVANHLCRRRSPSESWTLASALPIGKFHNCVSAFARMFVNNISIIENFRRVGWLDPTYDETYRIERALYRFEVFRNIFSKSRRIEAERNVFFANFAPWENEQLGCIHDFLVRAVSPAFDDVAEHDITWGELRVEYGVGIESPYIQHLLSLGLEKLHQIVTAETYEARHKLLNDRRFSCPRIRTDFLYDALDNMNEPDDDNTPLLSDFTPEDERSHIRPPFFDDPDSGPAEIWRWAHQDETKQQFVYQKSRGPLREWGYVMWDSRRLHDLGILQKTFDTEGAWNASRLDSDQQGRHRAEMAMSWEARSKIYMAGGRGWWSVGDDSKIVWIGGKAPHERPYTRAHTKPISVEDARDILQMMKLPSSVTNFWTVKYHDRSLYAQHISQRQHRYH</sequence>
<dbReference type="Proteomes" id="UP000572754">
    <property type="component" value="Unassembled WGS sequence"/>
</dbReference>
<dbReference type="EMBL" id="JAAQPE010000082">
    <property type="protein sequence ID" value="KAF5687063.1"/>
    <property type="molecule type" value="Genomic_DNA"/>
</dbReference>
<comment type="caution">
    <text evidence="1">The sequence shown here is derived from an EMBL/GenBank/DDBJ whole genome shotgun (WGS) entry which is preliminary data.</text>
</comment>
<reference evidence="1 2" key="2">
    <citation type="submission" date="2020-05" db="EMBL/GenBank/DDBJ databases">
        <title>Identification and distribution of gene clusters putatively required for synthesis of sphingolipid metabolism inhibitors in phylogenetically diverse species of the filamentous fungus Fusarium.</title>
        <authorList>
            <person name="Kim H.-S."/>
            <person name="Busman M."/>
            <person name="Brown D.W."/>
            <person name="Divon H."/>
            <person name="Uhlig S."/>
            <person name="Proctor R.H."/>
        </authorList>
    </citation>
    <scope>NUCLEOTIDE SEQUENCE [LARGE SCALE GENOMIC DNA]</scope>
    <source>
        <strain evidence="1 2">NRRL 25331</strain>
    </source>
</reference>
<proteinExistence type="predicted"/>
<gene>
    <name evidence="1" type="ORF">FCIRC_2567</name>
</gene>
<dbReference type="AlphaFoldDB" id="A0A8H5X9W3"/>
<organism evidence="1 2">
    <name type="scientific">Fusarium circinatum</name>
    <name type="common">Pitch canker fungus</name>
    <name type="synonym">Gibberella circinata</name>
    <dbReference type="NCBI Taxonomy" id="48490"/>
    <lineage>
        <taxon>Eukaryota</taxon>
        <taxon>Fungi</taxon>
        <taxon>Dikarya</taxon>
        <taxon>Ascomycota</taxon>
        <taxon>Pezizomycotina</taxon>
        <taxon>Sordariomycetes</taxon>
        <taxon>Hypocreomycetidae</taxon>
        <taxon>Hypocreales</taxon>
        <taxon>Nectriaceae</taxon>
        <taxon>Fusarium</taxon>
        <taxon>Fusarium fujikuroi species complex</taxon>
    </lineage>
</organism>
<accession>A0A8H5X9W3</accession>
<evidence type="ECO:0000313" key="1">
    <source>
        <dbReference type="EMBL" id="KAF5687063.1"/>
    </source>
</evidence>
<evidence type="ECO:0000313" key="2">
    <source>
        <dbReference type="Proteomes" id="UP000572754"/>
    </source>
</evidence>